<keyword evidence="3" id="KW-1185">Reference proteome</keyword>
<name>A0ABM0M676_SACKO</name>
<keyword evidence="1" id="KW-0175">Coiled coil</keyword>
<dbReference type="Proteomes" id="UP000694865">
    <property type="component" value="Unplaced"/>
</dbReference>
<feature type="coiled-coil region" evidence="1">
    <location>
        <begin position="106"/>
        <end position="211"/>
    </location>
</feature>
<accession>A0ABM0M676</accession>
<dbReference type="InterPro" id="IPR033192">
    <property type="entry name" value="ODAD3"/>
</dbReference>
<protein>
    <submittedName>
        <fullName evidence="4">Coiled-coil domain-containing protein 151-like</fullName>
    </submittedName>
</protein>
<dbReference type="PANTHER" id="PTHR46518:SF1">
    <property type="entry name" value="OUTER DYNEIN ARM-DOCKING COMPLEX SUBUNIT 3"/>
    <property type="match status" value="1"/>
</dbReference>
<feature type="compositionally biased region" description="Acidic residues" evidence="2">
    <location>
        <begin position="432"/>
        <end position="449"/>
    </location>
</feature>
<dbReference type="PANTHER" id="PTHR46518">
    <property type="entry name" value="COILED-COIL DOMAIN-CONTAINING PROTEIN 151"/>
    <property type="match status" value="1"/>
</dbReference>
<feature type="region of interest" description="Disordered" evidence="2">
    <location>
        <begin position="432"/>
        <end position="477"/>
    </location>
</feature>
<proteinExistence type="predicted"/>
<evidence type="ECO:0000313" key="3">
    <source>
        <dbReference type="Proteomes" id="UP000694865"/>
    </source>
</evidence>
<dbReference type="GeneID" id="102804204"/>
<dbReference type="RefSeq" id="XP_006815517.1">
    <property type="nucleotide sequence ID" value="XM_006815454.1"/>
</dbReference>
<sequence length="477" mass="55920">MSRTGWTLQDQVDELRNKLALKDRDHRAYFDSSEIAKKHNDEYIIHLRKECKKKRVQLAKSINEDEKVVGVAFLKRHRERLSLRRASAPQAISIMDQKVCEKAKLFNALKHKRQQKESEIKNLQMMYLRNVDLEHEGAAHQDKKYQQEIRKLENSLDKAKIKIDTAVKVQVNYKQILNSLEKESLAFPDRLRSLESAIVEQKMEMAELKEIHTDALAGKEMIKSKLTKFELKVFGAKIQRDKCLNATKKQAEKLKDLVEKTERRPLRSTLQTEDDSANDLRLQSRINCEALVKISEYEDSMHSIMDALSISDVEHILHRVTEQQNTSKHLEEQNKYLEKQIFAMKSQKMKLQKEFEDMKYSGERKPKRSYAIDGDITDQLGLVEDKLQTLLNLLKLKDTNAVMKALSGVEFQEYIESSLPDENVRIQVQEEENTYESNELDYDSQDNEETPTRQDIKNRGQQILEKKTDRRSRKRKN</sequence>
<evidence type="ECO:0000256" key="1">
    <source>
        <dbReference type="SAM" id="Coils"/>
    </source>
</evidence>
<evidence type="ECO:0000256" key="2">
    <source>
        <dbReference type="SAM" id="MobiDB-lite"/>
    </source>
</evidence>
<gene>
    <name evidence="4" type="primary">LOC102804204</name>
</gene>
<evidence type="ECO:0000313" key="4">
    <source>
        <dbReference type="RefSeq" id="XP_006815517.1"/>
    </source>
</evidence>
<organism evidence="3 4">
    <name type="scientific">Saccoglossus kowalevskii</name>
    <name type="common">Acorn worm</name>
    <dbReference type="NCBI Taxonomy" id="10224"/>
    <lineage>
        <taxon>Eukaryota</taxon>
        <taxon>Metazoa</taxon>
        <taxon>Hemichordata</taxon>
        <taxon>Enteropneusta</taxon>
        <taxon>Harrimaniidae</taxon>
        <taxon>Saccoglossus</taxon>
    </lineage>
</organism>
<feature type="compositionally biased region" description="Basic and acidic residues" evidence="2">
    <location>
        <begin position="450"/>
        <end position="468"/>
    </location>
</feature>
<reference evidence="4" key="1">
    <citation type="submission" date="2025-08" db="UniProtKB">
        <authorList>
            <consortium name="RefSeq"/>
        </authorList>
    </citation>
    <scope>IDENTIFICATION</scope>
    <source>
        <tissue evidence="4">Testes</tissue>
    </source>
</reference>